<gene>
    <name evidence="1" type="ORF">EVAR_53281_1</name>
</gene>
<accession>A0A4C1YYU4</accession>
<dbReference type="Proteomes" id="UP000299102">
    <property type="component" value="Unassembled WGS sequence"/>
</dbReference>
<evidence type="ECO:0000313" key="2">
    <source>
        <dbReference type="Proteomes" id="UP000299102"/>
    </source>
</evidence>
<dbReference type="AlphaFoldDB" id="A0A4C1YYU4"/>
<organism evidence="1 2">
    <name type="scientific">Eumeta variegata</name>
    <name type="common">Bagworm moth</name>
    <name type="synonym">Eumeta japonica</name>
    <dbReference type="NCBI Taxonomy" id="151549"/>
    <lineage>
        <taxon>Eukaryota</taxon>
        <taxon>Metazoa</taxon>
        <taxon>Ecdysozoa</taxon>
        <taxon>Arthropoda</taxon>
        <taxon>Hexapoda</taxon>
        <taxon>Insecta</taxon>
        <taxon>Pterygota</taxon>
        <taxon>Neoptera</taxon>
        <taxon>Endopterygota</taxon>
        <taxon>Lepidoptera</taxon>
        <taxon>Glossata</taxon>
        <taxon>Ditrysia</taxon>
        <taxon>Tineoidea</taxon>
        <taxon>Psychidae</taxon>
        <taxon>Oiketicinae</taxon>
        <taxon>Eumeta</taxon>
    </lineage>
</organism>
<comment type="caution">
    <text evidence="1">The sequence shown here is derived from an EMBL/GenBank/DDBJ whole genome shotgun (WGS) entry which is preliminary data.</text>
</comment>
<proteinExistence type="predicted"/>
<name>A0A4C1YYU4_EUMVA</name>
<protein>
    <submittedName>
        <fullName evidence="1">Uncharacterized protein</fullName>
    </submittedName>
</protein>
<sequence>MDAPLKINLVSPPRGVASRVSALAGVGANCVEENTQSCCSLEFEPNSVFLDCPTTATPEFTRLLLALGDVA</sequence>
<evidence type="ECO:0000313" key="1">
    <source>
        <dbReference type="EMBL" id="GBP80440.1"/>
    </source>
</evidence>
<keyword evidence="2" id="KW-1185">Reference proteome</keyword>
<reference evidence="1 2" key="1">
    <citation type="journal article" date="2019" name="Commun. Biol.">
        <title>The bagworm genome reveals a unique fibroin gene that provides high tensile strength.</title>
        <authorList>
            <person name="Kono N."/>
            <person name="Nakamura H."/>
            <person name="Ohtoshi R."/>
            <person name="Tomita M."/>
            <person name="Numata K."/>
            <person name="Arakawa K."/>
        </authorList>
    </citation>
    <scope>NUCLEOTIDE SEQUENCE [LARGE SCALE GENOMIC DNA]</scope>
</reference>
<dbReference type="EMBL" id="BGZK01001463">
    <property type="protein sequence ID" value="GBP80440.1"/>
    <property type="molecule type" value="Genomic_DNA"/>
</dbReference>